<dbReference type="EMBL" id="CP053540">
    <property type="protein sequence ID" value="WOB44892.1"/>
    <property type="molecule type" value="Genomic_DNA"/>
</dbReference>
<proteinExistence type="predicted"/>
<keyword evidence="1" id="KW-0472">Membrane</keyword>
<feature type="transmembrane region" description="Helical" evidence="1">
    <location>
        <begin position="68"/>
        <end position="87"/>
    </location>
</feature>
<organism evidence="2">
    <name type="scientific">Thermoleptolyngbya oregonensis NK1-22</name>
    <dbReference type="NCBI Taxonomy" id="2547457"/>
    <lineage>
        <taxon>Bacteria</taxon>
        <taxon>Bacillati</taxon>
        <taxon>Cyanobacteriota</taxon>
        <taxon>Cyanophyceae</taxon>
        <taxon>Oculatellales</taxon>
        <taxon>Oculatellaceae</taxon>
        <taxon>Thermoleptolyngbya</taxon>
    </lineage>
</organism>
<evidence type="ECO:0000313" key="2">
    <source>
        <dbReference type="EMBL" id="WOB44892.1"/>
    </source>
</evidence>
<accession>A0AA97BN09</accession>
<dbReference type="KEGG" id="tog:HNI00_18340"/>
<evidence type="ECO:0008006" key="3">
    <source>
        <dbReference type="Google" id="ProtNLM"/>
    </source>
</evidence>
<keyword evidence="1" id="KW-1133">Transmembrane helix</keyword>
<feature type="transmembrane region" description="Helical" evidence="1">
    <location>
        <begin position="138"/>
        <end position="159"/>
    </location>
</feature>
<keyword evidence="1" id="KW-0812">Transmembrane</keyword>
<evidence type="ECO:0000256" key="1">
    <source>
        <dbReference type="SAM" id="Phobius"/>
    </source>
</evidence>
<name>A0AA97BN09_9CYAN</name>
<feature type="transmembrane region" description="Helical" evidence="1">
    <location>
        <begin position="20"/>
        <end position="43"/>
    </location>
</feature>
<protein>
    <recommendedName>
        <fullName evidence="3">Cobalamin biosynthesis protein CobQ</fullName>
    </recommendedName>
</protein>
<dbReference type="AlphaFoldDB" id="A0AA97BN09"/>
<dbReference type="RefSeq" id="WP_316788245.1">
    <property type="nucleotide sequence ID" value="NZ_CP053540.1"/>
</dbReference>
<reference evidence="2" key="1">
    <citation type="submission" date="2020-05" db="EMBL/GenBank/DDBJ databases">
        <authorList>
            <person name="Zhu T."/>
            <person name="Keshari N."/>
            <person name="Lu X."/>
        </authorList>
    </citation>
    <scope>NUCLEOTIDE SEQUENCE</scope>
    <source>
        <strain evidence="2">NK1-22</strain>
    </source>
</reference>
<feature type="transmembrane region" description="Helical" evidence="1">
    <location>
        <begin position="171"/>
        <end position="189"/>
    </location>
</feature>
<sequence>MNTPAHVVLNLLCLGRRDEGLFIAPVILGAILPDAPMFVFYFVEKVLRNTPESIIWSKSYFEPHWQNFIDLFNSVPLILVGLLVSLWGRSPFGTLLFASMLLHIAGDLPLHNDDAHRHFFPFSDWRFHSPVSYWDPRYYGNLVSVIEVSAVMISSFLLFNGYETWLGRGAIATTGLLYLAYFGYIFAVWM</sequence>
<gene>
    <name evidence="2" type="ORF">HNI00_18340</name>
</gene>